<dbReference type="Gene3D" id="3.20.70.20">
    <property type="match status" value="1"/>
</dbReference>
<evidence type="ECO:0000256" key="4">
    <source>
        <dbReference type="ARBA" id="ARBA00023116"/>
    </source>
</evidence>
<evidence type="ECO:0000313" key="11">
    <source>
        <dbReference type="Proteomes" id="UP000313359"/>
    </source>
</evidence>
<dbReference type="InterPro" id="IPR039718">
    <property type="entry name" value="Rrm1"/>
</dbReference>
<dbReference type="SUPFAM" id="SSF48168">
    <property type="entry name" value="R1 subunit of ribonucleotide reductase, N-terminal domain"/>
    <property type="match status" value="1"/>
</dbReference>
<dbReference type="SUPFAM" id="SSF51998">
    <property type="entry name" value="PFL-like glycyl radical enzymes"/>
    <property type="match status" value="1"/>
</dbReference>
<evidence type="ECO:0000256" key="3">
    <source>
        <dbReference type="ARBA" id="ARBA00023002"/>
    </source>
</evidence>
<dbReference type="NCBIfam" id="TIGR02506">
    <property type="entry name" value="NrdE_NrdA"/>
    <property type="match status" value="1"/>
</dbReference>
<evidence type="ECO:0000256" key="6">
    <source>
        <dbReference type="RuleBase" id="RU003410"/>
    </source>
</evidence>
<keyword evidence="4 6" id="KW-0215">Deoxyribonucleotide synthesis</keyword>
<dbReference type="GO" id="GO:0004748">
    <property type="term" value="F:ribonucleoside-diphosphate reductase activity, thioredoxin disulfide as acceptor"/>
    <property type="evidence" value="ECO:0007669"/>
    <property type="project" value="UniProtKB-EC"/>
</dbReference>
<feature type="region of interest" description="Disordered" evidence="7">
    <location>
        <begin position="729"/>
        <end position="758"/>
    </location>
</feature>
<dbReference type="EMBL" id="ML122254">
    <property type="protein sequence ID" value="RPD64428.1"/>
    <property type="molecule type" value="Genomic_DNA"/>
</dbReference>
<keyword evidence="3 6" id="KW-0560">Oxidoreductase</keyword>
<evidence type="ECO:0000259" key="9">
    <source>
        <dbReference type="Pfam" id="PF02867"/>
    </source>
</evidence>
<dbReference type="EC" id="1.17.4.1" evidence="2 6"/>
<accession>A0A5C2SMA2</accession>
<dbReference type="GO" id="GO:0005971">
    <property type="term" value="C:ribonucleoside-diphosphate reductase complex"/>
    <property type="evidence" value="ECO:0007669"/>
    <property type="project" value="TreeGrafter"/>
</dbReference>
<dbReference type="PANTHER" id="PTHR11573">
    <property type="entry name" value="RIBONUCLEOSIDE-DIPHOSPHATE REDUCTASE LARGE CHAIN"/>
    <property type="match status" value="1"/>
</dbReference>
<dbReference type="STRING" id="1328759.A0A5C2SMA2"/>
<reference evidence="10" key="1">
    <citation type="journal article" date="2018" name="Genome Biol. Evol.">
        <title>Genomics and development of Lentinus tigrinus, a white-rot wood-decaying mushroom with dimorphic fruiting bodies.</title>
        <authorList>
            <person name="Wu B."/>
            <person name="Xu Z."/>
            <person name="Knudson A."/>
            <person name="Carlson A."/>
            <person name="Chen N."/>
            <person name="Kovaka S."/>
            <person name="LaButti K."/>
            <person name="Lipzen A."/>
            <person name="Pennachio C."/>
            <person name="Riley R."/>
            <person name="Schakwitz W."/>
            <person name="Umezawa K."/>
            <person name="Ohm R.A."/>
            <person name="Grigoriev I.V."/>
            <person name="Nagy L.G."/>
            <person name="Gibbons J."/>
            <person name="Hibbett D."/>
        </authorList>
    </citation>
    <scope>NUCLEOTIDE SEQUENCE [LARGE SCALE GENOMIC DNA]</scope>
    <source>
        <strain evidence="10">ALCF2SS1-6</strain>
    </source>
</reference>
<proteinExistence type="inferred from homology"/>
<keyword evidence="11" id="KW-1185">Reference proteome</keyword>
<comment type="function">
    <text evidence="5 6">Provides the precursors necessary for DNA synthesis. Catalyzes the biosynthesis of deoxyribonucleotides from the corresponding ribonucleotides.</text>
</comment>
<dbReference type="Proteomes" id="UP000313359">
    <property type="component" value="Unassembled WGS sequence"/>
</dbReference>
<dbReference type="UniPathway" id="UPA00326"/>
<organism evidence="10 11">
    <name type="scientific">Lentinus tigrinus ALCF2SS1-6</name>
    <dbReference type="NCBI Taxonomy" id="1328759"/>
    <lineage>
        <taxon>Eukaryota</taxon>
        <taxon>Fungi</taxon>
        <taxon>Dikarya</taxon>
        <taxon>Basidiomycota</taxon>
        <taxon>Agaricomycotina</taxon>
        <taxon>Agaricomycetes</taxon>
        <taxon>Polyporales</taxon>
        <taxon>Polyporaceae</taxon>
        <taxon>Lentinus</taxon>
    </lineage>
</organism>
<dbReference type="PRINTS" id="PR01183">
    <property type="entry name" value="RIBORDTASEM1"/>
</dbReference>
<comment type="catalytic activity">
    <reaction evidence="6">
        <text>a 2'-deoxyribonucleoside 5'-diphosphate + [thioredoxin]-disulfide + H2O = a ribonucleoside 5'-diphosphate + [thioredoxin]-dithiol</text>
        <dbReference type="Rhea" id="RHEA:23252"/>
        <dbReference type="Rhea" id="RHEA-COMP:10698"/>
        <dbReference type="Rhea" id="RHEA-COMP:10700"/>
        <dbReference type="ChEBI" id="CHEBI:15377"/>
        <dbReference type="ChEBI" id="CHEBI:29950"/>
        <dbReference type="ChEBI" id="CHEBI:50058"/>
        <dbReference type="ChEBI" id="CHEBI:57930"/>
        <dbReference type="ChEBI" id="CHEBI:73316"/>
        <dbReference type="EC" id="1.17.4.1"/>
    </reaction>
</comment>
<feature type="domain" description="Ribonucleotide reductase large subunit C-terminal" evidence="9">
    <location>
        <begin position="188"/>
        <end position="708"/>
    </location>
</feature>
<evidence type="ECO:0000313" key="10">
    <source>
        <dbReference type="EMBL" id="RPD64428.1"/>
    </source>
</evidence>
<feature type="domain" description="Ribonucleotide reductase large subunit N-terminal" evidence="8">
    <location>
        <begin position="114"/>
        <end position="184"/>
    </location>
</feature>
<dbReference type="GO" id="GO:0009263">
    <property type="term" value="P:deoxyribonucleotide biosynthetic process"/>
    <property type="evidence" value="ECO:0007669"/>
    <property type="project" value="UniProtKB-KW"/>
</dbReference>
<gene>
    <name evidence="10" type="ORF">L227DRAFT_561083</name>
</gene>
<dbReference type="Pfam" id="PF02867">
    <property type="entry name" value="Ribonuc_red_lgC"/>
    <property type="match status" value="1"/>
</dbReference>
<evidence type="ECO:0000256" key="2">
    <source>
        <dbReference type="ARBA" id="ARBA00012274"/>
    </source>
</evidence>
<evidence type="ECO:0000259" key="8">
    <source>
        <dbReference type="Pfam" id="PF00317"/>
    </source>
</evidence>
<dbReference type="AlphaFoldDB" id="A0A5C2SMA2"/>
<dbReference type="OrthoDB" id="3000483at2759"/>
<dbReference type="InterPro" id="IPR000788">
    <property type="entry name" value="RNR_lg_C"/>
</dbReference>
<dbReference type="GO" id="GO:0005524">
    <property type="term" value="F:ATP binding"/>
    <property type="evidence" value="ECO:0007669"/>
    <property type="project" value="InterPro"/>
</dbReference>
<name>A0A5C2SMA2_9APHY</name>
<dbReference type="PANTHER" id="PTHR11573:SF28">
    <property type="entry name" value="RIBONUCLEOSIDE-DIPHOSPHATE REDUCTASE"/>
    <property type="match status" value="1"/>
</dbReference>
<evidence type="ECO:0000256" key="5">
    <source>
        <dbReference type="ARBA" id="ARBA00024942"/>
    </source>
</evidence>
<dbReference type="InterPro" id="IPR008926">
    <property type="entry name" value="RNR_R1-su_N"/>
</dbReference>
<dbReference type="InterPro" id="IPR013509">
    <property type="entry name" value="RNR_lsu_N"/>
</dbReference>
<comment type="similarity">
    <text evidence="1 6">Belongs to the ribonucleoside diphosphate reductase large chain family.</text>
</comment>
<dbReference type="Pfam" id="PF00317">
    <property type="entry name" value="Ribonuc_red_lgN"/>
    <property type="match status" value="1"/>
</dbReference>
<sequence>MTSPDVVRTVVLKRDGVVSNITSGLALQVSSTELQLHAATTLAAASTKHPDFSKLAGRLFAASLHKNTPARTFSAWVAMWANHPNSPFHPSFIDSALSAGPDLDEAIVHTRDFDFTYSSLRVMAHTYLLRVDGRIIERPQFLYMRVAVATYGTDTGKTIQLYNALSRHLFTPASPVLFNAGTRSQHYASCFLYTPDNSSPSGQLESTRDLDSLWLADGGIGLSLADVPPKKQRPSPQPGILPLLRIYDAHAEYTSLHRQKRPSAATIHLPIWHAEVRPFLACRTTQAYRHRVRHLYPSLWIPDIFRSMCRLRDHQDWTLFDPATVPLLLSTHGEQFTHAYETYEDTVDAAERVSAVDLWTAICRAQQETGTLFLMYQDSINAKNNHSHLGIIRTSNLCTEILQYTSRAHTAVCTLASIAVARFVRSDKTYDFDALHATARIALMSTDALLDRARYPTDPCKASVDTTRAVAVGVQGLADAFMQCGFPFDSPDARRLNREIFQTIYHATHEASVDLAARLGHYPLYPDSAASNGLLQHDMWKNAAYSSRYDLEALRDRILQHGLRNSMLTAQMPTASTAKLLGNFDGTEPYTSNLITHRLLSGDYTEICPWLVTELTERGLWNEDIRTAILTNHGSIQTIPDIPEDVKDIFRTSWEIDPRSIIEMAAERGPFLDQSQSMSLSIASPTPDLLSELQIYAWSLGLKTGLYYLRTQAPTYPVPFGVTPLPNPNRAATVATEQSTKAPPKDPSPPVSCEACSA</sequence>
<protein>
    <recommendedName>
        <fullName evidence="2 6">Ribonucleoside-diphosphate reductase</fullName>
        <ecNumber evidence="2 6">1.17.4.1</ecNumber>
    </recommendedName>
</protein>
<evidence type="ECO:0000256" key="1">
    <source>
        <dbReference type="ARBA" id="ARBA00010406"/>
    </source>
</evidence>
<evidence type="ECO:0000256" key="7">
    <source>
        <dbReference type="SAM" id="MobiDB-lite"/>
    </source>
</evidence>
<dbReference type="InterPro" id="IPR013346">
    <property type="entry name" value="NrdE_NrdA_C"/>
</dbReference>